<gene>
    <name evidence="1" type="ORF">EV699_1132</name>
</gene>
<accession>A0A4R2L236</accession>
<dbReference type="RefSeq" id="WP_132543112.1">
    <property type="nucleotide sequence ID" value="NZ_SLWY01000013.1"/>
</dbReference>
<evidence type="ECO:0000313" key="2">
    <source>
        <dbReference type="Proteomes" id="UP000295765"/>
    </source>
</evidence>
<dbReference type="AlphaFoldDB" id="A0A4R2L236"/>
<comment type="caution">
    <text evidence="1">The sequence shown here is derived from an EMBL/GenBank/DDBJ whole genome shotgun (WGS) entry which is preliminary data.</text>
</comment>
<organism evidence="1 2">
    <name type="scientific">Plasticicumulans lactativorans</name>
    <dbReference type="NCBI Taxonomy" id="1133106"/>
    <lineage>
        <taxon>Bacteria</taxon>
        <taxon>Pseudomonadati</taxon>
        <taxon>Pseudomonadota</taxon>
        <taxon>Gammaproteobacteria</taxon>
        <taxon>Candidatus Competibacteraceae</taxon>
        <taxon>Plasticicumulans</taxon>
    </lineage>
</organism>
<name>A0A4R2L236_9GAMM</name>
<dbReference type="OrthoDB" id="5688165at2"/>
<dbReference type="EMBL" id="SLWY01000013">
    <property type="protein sequence ID" value="TCO80524.1"/>
    <property type="molecule type" value="Genomic_DNA"/>
</dbReference>
<proteinExistence type="predicted"/>
<keyword evidence="2" id="KW-1185">Reference proteome</keyword>
<dbReference type="Proteomes" id="UP000295765">
    <property type="component" value="Unassembled WGS sequence"/>
</dbReference>
<reference evidence="1 2" key="1">
    <citation type="submission" date="2019-03" db="EMBL/GenBank/DDBJ databases">
        <title>Genomic Encyclopedia of Type Strains, Phase IV (KMG-IV): sequencing the most valuable type-strain genomes for metagenomic binning, comparative biology and taxonomic classification.</title>
        <authorList>
            <person name="Goeker M."/>
        </authorList>
    </citation>
    <scope>NUCLEOTIDE SEQUENCE [LARGE SCALE GENOMIC DNA]</scope>
    <source>
        <strain evidence="1 2">DSM 25287</strain>
    </source>
</reference>
<protein>
    <submittedName>
        <fullName evidence="1">Uncharacterized protein</fullName>
    </submittedName>
</protein>
<evidence type="ECO:0000313" key="1">
    <source>
        <dbReference type="EMBL" id="TCO80524.1"/>
    </source>
</evidence>
<sequence length="252" mass="28611">MSELDELPAVFVRHAAAILGDTSKGISGGEIVRVCSAYAIDANVDIPYASYPFTGRMGINKRTALYESIMAFPSKWRYKIIRELCDHKVIQQFNAAEANKLKVQLFTRYGRFSGDASASDINHALIEETRHWLSAFPKSLDLYNGAQQKREHGVFDRNVLDDLRLALETLLHDLLGNHKSLENQLQPLGAFIKDKEGSPELANMFVKLIEYYAKYQNTYVKHDAAVVEQEVDFVFEITSCFMRHLVRIFGNS</sequence>